<evidence type="ECO:0000313" key="3">
    <source>
        <dbReference type="Proteomes" id="UP000177208"/>
    </source>
</evidence>
<comment type="caution">
    <text evidence="2">The sequence shown here is derived from an EMBL/GenBank/DDBJ whole genome shotgun (WGS) entry which is preliminary data.</text>
</comment>
<dbReference type="EMBL" id="MFZG01000037">
    <property type="protein sequence ID" value="OGK15429.1"/>
    <property type="molecule type" value="Genomic_DNA"/>
</dbReference>
<reference evidence="2 3" key="1">
    <citation type="journal article" date="2016" name="Nat. Commun.">
        <title>Thousands of microbial genomes shed light on interconnected biogeochemical processes in an aquifer system.</title>
        <authorList>
            <person name="Anantharaman K."/>
            <person name="Brown C.T."/>
            <person name="Hug L.A."/>
            <person name="Sharon I."/>
            <person name="Castelle C.J."/>
            <person name="Probst A.J."/>
            <person name="Thomas B.C."/>
            <person name="Singh A."/>
            <person name="Wilkins M.J."/>
            <person name="Karaoz U."/>
            <person name="Brodie E.L."/>
            <person name="Williams K.H."/>
            <person name="Hubbard S.S."/>
            <person name="Banfield J.F."/>
        </authorList>
    </citation>
    <scope>NUCLEOTIDE SEQUENCE [LARGE SCALE GENOMIC DNA]</scope>
</reference>
<keyword evidence="1" id="KW-1133">Transmembrane helix</keyword>
<sequence>MDNFNKILSFVLGLVVVIVFLAVITGRINTGNFRRTLINLAGKPRVTPTISISPFLSPTAVSDQNTTSYGSGARTPTSIPATGAPTYLLPVLFSTLSLGIYLKKRK</sequence>
<evidence type="ECO:0000313" key="2">
    <source>
        <dbReference type="EMBL" id="OGK15429.1"/>
    </source>
</evidence>
<proteinExistence type="predicted"/>
<name>A0A1F7G943_9BACT</name>
<dbReference type="Proteomes" id="UP000177208">
    <property type="component" value="Unassembled WGS sequence"/>
</dbReference>
<accession>A0A1F7G943</accession>
<feature type="transmembrane region" description="Helical" evidence="1">
    <location>
        <begin position="84"/>
        <end position="102"/>
    </location>
</feature>
<evidence type="ECO:0000256" key="1">
    <source>
        <dbReference type="SAM" id="Phobius"/>
    </source>
</evidence>
<gene>
    <name evidence="2" type="ORF">A2774_04985</name>
</gene>
<feature type="transmembrane region" description="Helical" evidence="1">
    <location>
        <begin position="7"/>
        <end position="28"/>
    </location>
</feature>
<dbReference type="AlphaFoldDB" id="A0A1F7G943"/>
<protein>
    <submittedName>
        <fullName evidence="2">Uncharacterized protein</fullName>
    </submittedName>
</protein>
<keyword evidence="1" id="KW-0472">Membrane</keyword>
<organism evidence="2 3">
    <name type="scientific">Candidatus Roizmanbacteria bacterium RIFCSPHIGHO2_01_FULL_39_12c</name>
    <dbReference type="NCBI Taxonomy" id="1802031"/>
    <lineage>
        <taxon>Bacteria</taxon>
        <taxon>Candidatus Roizmaniibacteriota</taxon>
    </lineage>
</organism>
<keyword evidence="1" id="KW-0812">Transmembrane</keyword>